<dbReference type="GO" id="GO:0016788">
    <property type="term" value="F:hydrolase activity, acting on ester bonds"/>
    <property type="evidence" value="ECO:0007669"/>
    <property type="project" value="InterPro"/>
</dbReference>
<dbReference type="Pfam" id="PF07819">
    <property type="entry name" value="PGAP1"/>
    <property type="match status" value="1"/>
</dbReference>
<dbReference type="AlphaFoldDB" id="A0A2N5XYL2"/>
<comment type="caution">
    <text evidence="2">The sequence shown here is derived from an EMBL/GenBank/DDBJ whole genome shotgun (WGS) entry which is preliminary data.</text>
</comment>
<dbReference type="InterPro" id="IPR029058">
    <property type="entry name" value="AB_hydrolase_fold"/>
</dbReference>
<dbReference type="SUPFAM" id="SSF53474">
    <property type="entry name" value="alpha/beta-Hydrolases"/>
    <property type="match status" value="1"/>
</dbReference>
<dbReference type="PANTHER" id="PTHR37946">
    <property type="entry name" value="SLL1969 PROTEIN"/>
    <property type="match status" value="1"/>
</dbReference>
<organism evidence="2 3">
    <name type="scientific">Kineobactrum sediminis</name>
    <dbReference type="NCBI Taxonomy" id="1905677"/>
    <lineage>
        <taxon>Bacteria</taxon>
        <taxon>Pseudomonadati</taxon>
        <taxon>Pseudomonadota</taxon>
        <taxon>Gammaproteobacteria</taxon>
        <taxon>Cellvibrionales</taxon>
        <taxon>Halieaceae</taxon>
        <taxon>Kineobactrum</taxon>
    </lineage>
</organism>
<protein>
    <submittedName>
        <fullName evidence="2">Permease</fullName>
    </submittedName>
</protein>
<feature type="domain" description="GPI inositol-deacylase PGAP1-like alpha/beta" evidence="1">
    <location>
        <begin position="201"/>
        <end position="301"/>
    </location>
</feature>
<accession>A0A2N5XYL2</accession>
<proteinExistence type="predicted"/>
<dbReference type="RefSeq" id="WP_101522635.1">
    <property type="nucleotide sequence ID" value="NZ_PKLZ01000015.1"/>
</dbReference>
<dbReference type="PANTHER" id="PTHR37946:SF1">
    <property type="entry name" value="SLL1969 PROTEIN"/>
    <property type="match status" value="1"/>
</dbReference>
<evidence type="ECO:0000259" key="1">
    <source>
        <dbReference type="Pfam" id="PF07819"/>
    </source>
</evidence>
<name>A0A2N5XYL2_9GAMM</name>
<dbReference type="OrthoDB" id="869379at2"/>
<evidence type="ECO:0000313" key="2">
    <source>
        <dbReference type="EMBL" id="PLW81237.1"/>
    </source>
</evidence>
<dbReference type="EMBL" id="PKLZ01000015">
    <property type="protein sequence ID" value="PLW81237.1"/>
    <property type="molecule type" value="Genomic_DNA"/>
</dbReference>
<evidence type="ECO:0000313" key="3">
    <source>
        <dbReference type="Proteomes" id="UP000234845"/>
    </source>
</evidence>
<reference evidence="3" key="1">
    <citation type="submission" date="2017-11" db="EMBL/GenBank/DDBJ databases">
        <title>The draft genome sequence of Chromatocurvus sp. F02.</title>
        <authorList>
            <person name="Du Z.-J."/>
            <person name="Chang Y.-Q."/>
        </authorList>
    </citation>
    <scope>NUCLEOTIDE SEQUENCE [LARGE SCALE GENOMIC DNA]</scope>
    <source>
        <strain evidence="3">F02</strain>
    </source>
</reference>
<dbReference type="InterPro" id="IPR012908">
    <property type="entry name" value="PGAP1-ab_dom-like"/>
</dbReference>
<keyword evidence="3" id="KW-1185">Reference proteome</keyword>
<gene>
    <name evidence="2" type="ORF">CWI75_16520</name>
</gene>
<dbReference type="Gene3D" id="3.40.50.1820">
    <property type="entry name" value="alpha/beta hydrolase"/>
    <property type="match status" value="1"/>
</dbReference>
<dbReference type="Proteomes" id="UP000234845">
    <property type="component" value="Unassembled WGS sequence"/>
</dbReference>
<sequence>METGKTLRGGAHLVFDTVDGVTHIVEGMYRNIAAGAWPLGKAPEGSAPGIAGFVHRAIRKVNGVSRSGLDIALRRFSSQLDSMAPPGPNREAIIAALNGVCGDHLARTGNPLAIPMRLRVGLPGQGDCSRKPGRRLLIAVHGLSMNDREWTWQNHNHNHIEILASQQGFTPVYVTYNSGKHISWNGRELSAALAALVASWPVPVQSITFVGFSMGGLVARSAMHVAQEEAQGWLERVDKAVYMGTPHHGAVMERGGFWLQKLLTYSPYTAPFAVLGRIRSDGITDLRHGNLRDDDWQHHDAHSDNADYRVPTPLPRNIEHFAIAATLSKKSGERAGRLLGDGLVHPSSATGRHGNPQYDLALQPDHTRILYDLSHLAMLRDPRVTDQLTAWLGAI</sequence>